<dbReference type="HOGENOM" id="CLU_2342548_0_0_9"/>
<name>E6U5X8_ETHHY</name>
<dbReference type="AlphaFoldDB" id="E6U5X8"/>
<reference evidence="1 2" key="1">
    <citation type="submission" date="2010-12" db="EMBL/GenBank/DDBJ databases">
        <title>Complete sequence of Ethanoligenens harbinense YUAN-3.</title>
        <authorList>
            <person name="Lucas S."/>
            <person name="Copeland A."/>
            <person name="Lapidus A."/>
            <person name="Cheng J.-F."/>
            <person name="Bruce D."/>
            <person name="Goodwin L."/>
            <person name="Pitluck S."/>
            <person name="Chertkov O."/>
            <person name="Misra M."/>
            <person name="Detter J.C."/>
            <person name="Han C."/>
            <person name="Tapia R."/>
            <person name="Land M."/>
            <person name="Hauser L."/>
            <person name="Jeffries C."/>
            <person name="Kyrpides N."/>
            <person name="Ivanova N."/>
            <person name="Mikhailova N."/>
            <person name="Wang A."/>
            <person name="Mouttaki H."/>
            <person name="He Z."/>
            <person name="Zhou J."/>
            <person name="Hemme C.L."/>
            <person name="Woyke T."/>
        </authorList>
    </citation>
    <scope>NUCLEOTIDE SEQUENCE [LARGE SCALE GENOMIC DNA]</scope>
    <source>
        <strain evidence="2">DSM 18485 / JCM 12961 / CGMCC 1.5033 / YUAN-3</strain>
    </source>
</reference>
<dbReference type="EMBL" id="CP002400">
    <property type="protein sequence ID" value="ADU27995.1"/>
    <property type="molecule type" value="Genomic_DNA"/>
</dbReference>
<sequence>MDRKSDLKKAHDAEMREAASGAPLCILTAAQIRAAQSKYASLCAEYLACNGIYSGFHEAGFDEKASPFAMAATIAAENVRAVGELLDILHISHPDAL</sequence>
<keyword evidence="2" id="KW-1185">Reference proteome</keyword>
<dbReference type="RefSeq" id="WP_013486338.1">
    <property type="nucleotide sequence ID" value="NC_014828.1"/>
</dbReference>
<proteinExistence type="predicted"/>
<protein>
    <submittedName>
        <fullName evidence="1">Uncharacterized protein</fullName>
    </submittedName>
</protein>
<dbReference type="Proteomes" id="UP000001551">
    <property type="component" value="Chromosome"/>
</dbReference>
<organism evidence="1 2">
    <name type="scientific">Ethanoligenens harbinense (strain DSM 18485 / JCM 12961 / CGMCC 1.5033 / YUAN-3)</name>
    <dbReference type="NCBI Taxonomy" id="663278"/>
    <lineage>
        <taxon>Bacteria</taxon>
        <taxon>Bacillati</taxon>
        <taxon>Bacillota</taxon>
        <taxon>Clostridia</taxon>
        <taxon>Eubacteriales</taxon>
        <taxon>Oscillospiraceae</taxon>
        <taxon>Ethanoligenens</taxon>
    </lineage>
</organism>
<accession>E6U5X8</accession>
<evidence type="ECO:0000313" key="2">
    <source>
        <dbReference type="Proteomes" id="UP000001551"/>
    </source>
</evidence>
<dbReference type="STRING" id="663278.Ethha_2502"/>
<gene>
    <name evidence="1" type="ordered locus">Ethha_2502</name>
</gene>
<dbReference type="KEGG" id="eha:Ethha_2502"/>
<evidence type="ECO:0000313" key="1">
    <source>
        <dbReference type="EMBL" id="ADU27995.1"/>
    </source>
</evidence>